<gene>
    <name evidence="1" type="ORF">SAMN04488026_101410</name>
</gene>
<dbReference type="Proteomes" id="UP000199382">
    <property type="component" value="Unassembled WGS sequence"/>
</dbReference>
<protein>
    <submittedName>
        <fullName evidence="1">Uncharacterized protein</fullName>
    </submittedName>
</protein>
<keyword evidence="2" id="KW-1185">Reference proteome</keyword>
<dbReference type="STRING" id="571298.SAMN04488026_101410"/>
<evidence type="ECO:0000313" key="2">
    <source>
        <dbReference type="Proteomes" id="UP000199382"/>
    </source>
</evidence>
<proteinExistence type="predicted"/>
<organism evidence="1 2">
    <name type="scientific">Aliiruegeria lutimaris</name>
    <dbReference type="NCBI Taxonomy" id="571298"/>
    <lineage>
        <taxon>Bacteria</taxon>
        <taxon>Pseudomonadati</taxon>
        <taxon>Pseudomonadota</taxon>
        <taxon>Alphaproteobacteria</taxon>
        <taxon>Rhodobacterales</taxon>
        <taxon>Roseobacteraceae</taxon>
        <taxon>Aliiruegeria</taxon>
    </lineage>
</organism>
<evidence type="ECO:0000313" key="1">
    <source>
        <dbReference type="EMBL" id="SDJ21757.1"/>
    </source>
</evidence>
<sequence length="231" mass="25703">MRAGNSSERIRSGACSNCVLRPMNSEAAQPLPKGGWAVSLFEESGSERVGLFIFERTVRFNCSEAESDFSGAVLLAMRCRRIGRNAKRYGSGGKTAWIGPQLPDRRLDCRPFRVWQNSQRGGRKEGMWLNRRPGTPCRMGDGTPNNDMAQQSVNHSRWLSFRIRDSRNRLIGAMVNATSRCPEKPAIAPITAVFAPINAFRCGSCGERRGTRYRAEGRYVLLLTGVRICTG</sequence>
<dbReference type="AlphaFoldDB" id="A0A1G8RXU2"/>
<dbReference type="EMBL" id="FNEK01000014">
    <property type="protein sequence ID" value="SDJ21757.1"/>
    <property type="molecule type" value="Genomic_DNA"/>
</dbReference>
<accession>A0A1G8RXU2</accession>
<reference evidence="1 2" key="1">
    <citation type="submission" date="2016-10" db="EMBL/GenBank/DDBJ databases">
        <authorList>
            <person name="de Groot N.N."/>
        </authorList>
    </citation>
    <scope>NUCLEOTIDE SEQUENCE [LARGE SCALE GENOMIC DNA]</scope>
    <source>
        <strain evidence="1 2">DSM 25294</strain>
    </source>
</reference>
<name>A0A1G8RXU2_9RHOB</name>